<dbReference type="Proteomes" id="UP000017984">
    <property type="component" value="Chromosome"/>
</dbReference>
<sequence>MGYAVSARERERLARAQAVLDIRTGGGEVLDFARGRAWRPGRCGSLSFGSCRAPEGAVA</sequence>
<protein>
    <submittedName>
        <fullName evidence="1">Uncharacterized protein</fullName>
    </submittedName>
</protein>
<proteinExistence type="predicted"/>
<gene>
    <name evidence="1" type="ORF">M878_15430</name>
</gene>
<keyword evidence="2" id="KW-1185">Reference proteome</keyword>
<evidence type="ECO:0000313" key="2">
    <source>
        <dbReference type="Proteomes" id="UP000017984"/>
    </source>
</evidence>
<accession>V6KIZ1</accession>
<name>V6KIZ1_STRRC</name>
<dbReference type="AlphaFoldDB" id="V6KIZ1"/>
<evidence type="ECO:0000313" key="1">
    <source>
        <dbReference type="EMBL" id="EST32150.1"/>
    </source>
</evidence>
<dbReference type="EMBL" id="AWQX01000132">
    <property type="protein sequence ID" value="EST32150.1"/>
    <property type="molecule type" value="Genomic_DNA"/>
</dbReference>
<reference evidence="1 2" key="1">
    <citation type="journal article" date="2014" name="Genome Announc.">
        <title>Draft Genome Sequence of Streptomyces roseochromogenes subsp. oscitans DS 12.976, Producer of the Aminocoumarin Antibiotic Clorobiocin.</title>
        <authorList>
            <person name="Ruckert C."/>
            <person name="Kalinowski J."/>
            <person name="Heide L."/>
            <person name="Apel A.K."/>
        </authorList>
    </citation>
    <scope>NUCLEOTIDE SEQUENCE [LARGE SCALE GENOMIC DNA]</scope>
    <source>
        <strain evidence="1 2">DS 12.976</strain>
    </source>
</reference>
<dbReference type="STRING" id="1352936.M878_15430"/>
<comment type="caution">
    <text evidence="1">The sequence shown here is derived from an EMBL/GenBank/DDBJ whole genome shotgun (WGS) entry which is preliminary data.</text>
</comment>
<dbReference type="PATRIC" id="fig|1352936.5.peg.3244"/>
<dbReference type="HOGENOM" id="CLU_2958983_0_0_11"/>
<organism evidence="1 2">
    <name type="scientific">Streptomyces roseochromogenus subsp. oscitans DS 12.976</name>
    <dbReference type="NCBI Taxonomy" id="1352936"/>
    <lineage>
        <taxon>Bacteria</taxon>
        <taxon>Bacillati</taxon>
        <taxon>Actinomycetota</taxon>
        <taxon>Actinomycetes</taxon>
        <taxon>Kitasatosporales</taxon>
        <taxon>Streptomycetaceae</taxon>
        <taxon>Streptomyces</taxon>
    </lineage>
</organism>